<reference evidence="3 4" key="1">
    <citation type="journal article" date="2014" name="Int. J. Syst. Evol. Microbiol.">
        <title>Complete genome sequence of Corynebacterium casei LMG S-19264T (=DSM 44701T), isolated from a smear-ripened cheese.</title>
        <authorList>
            <consortium name="US DOE Joint Genome Institute (JGI-PGF)"/>
            <person name="Walter F."/>
            <person name="Albersmeier A."/>
            <person name="Kalinowski J."/>
            <person name="Ruckert C."/>
        </authorList>
    </citation>
    <scope>NUCLEOTIDE SEQUENCE [LARGE SCALE GENOMIC DNA]</scope>
    <source>
        <strain evidence="3 4">CGMCC 1.15295</strain>
    </source>
</reference>
<name>A0A8J2TRM4_9FLAO</name>
<proteinExistence type="predicted"/>
<evidence type="ECO:0000259" key="2">
    <source>
        <dbReference type="Pfam" id="PF18962"/>
    </source>
</evidence>
<dbReference type="Proteomes" id="UP000598120">
    <property type="component" value="Unassembled WGS sequence"/>
</dbReference>
<evidence type="ECO:0000313" key="3">
    <source>
        <dbReference type="EMBL" id="GFZ75844.1"/>
    </source>
</evidence>
<evidence type="ECO:0000256" key="1">
    <source>
        <dbReference type="ARBA" id="ARBA00022729"/>
    </source>
</evidence>
<feature type="domain" description="Secretion system C-terminal sorting" evidence="2">
    <location>
        <begin position="498"/>
        <end position="576"/>
    </location>
</feature>
<dbReference type="EMBL" id="BMIC01000001">
    <property type="protein sequence ID" value="GFZ75844.1"/>
    <property type="molecule type" value="Genomic_DNA"/>
</dbReference>
<protein>
    <submittedName>
        <fullName evidence="3">T9SS C-terminal target domain-containing protein</fullName>
    </submittedName>
</protein>
<dbReference type="InterPro" id="IPR026444">
    <property type="entry name" value="Secre_tail"/>
</dbReference>
<evidence type="ECO:0000313" key="4">
    <source>
        <dbReference type="Proteomes" id="UP000598120"/>
    </source>
</evidence>
<dbReference type="Pfam" id="PF18962">
    <property type="entry name" value="Por_Secre_tail"/>
    <property type="match status" value="1"/>
</dbReference>
<sequence length="578" mass="64576">MVAQLSVRNDSYIFVNDEIVFVEDYINLEESTTKLYLRNEGQLVQGSGSTGNSGIGELSVQQDGTVNQWSYNYWCSPVGNVDLNSTLNRDFRVNLIDDPLIITPSLIDSQDAVFTTSYNGISSPLTISDSWLWTYVTSSNYSDWEYVGPTGNVKTGLGFTMKGMGTGVFGNQLYEFRGKPNNGDILNTVAPAKWTLVGNPYPSAIDALDLIHDPQNTSSINGVLYYWEQQPGNGSTGSHYIADYVGGYASYTISAGGVESFTKATFITYLENGLPSALPGTISPTTKRARRYIPIGQGFMVRGVANSNLLLSNNHRVYYKESSADSEFFRSSNINSNNSADTYDAEASFYVPEDYKRFRVYVDFNDIYTRELLMNFHATATSGFDYGLEAVSPEGVASDAYWIGENIPYTIQAFNFESSLKIPLVINLNEAKSIRIRISDIQNFDVTQPIYIHDIENGIYLDLRTQDFEINLPQGNYSNRFEVTFEAETLNITEVEINNLNIFQNNNEFELTVLNPTLLDVKGISLYDINGKQVFNYSNLELQNKYRFSTKSLSDGVYVASLDLGNAKVITKKVIVKN</sequence>
<accession>A0A8J2TRM4</accession>
<dbReference type="NCBIfam" id="TIGR04183">
    <property type="entry name" value="Por_Secre_tail"/>
    <property type="match status" value="1"/>
</dbReference>
<organism evidence="3 4">
    <name type="scientific">Aquaticitalea lipolytica</name>
    <dbReference type="NCBI Taxonomy" id="1247562"/>
    <lineage>
        <taxon>Bacteria</taxon>
        <taxon>Pseudomonadati</taxon>
        <taxon>Bacteroidota</taxon>
        <taxon>Flavobacteriia</taxon>
        <taxon>Flavobacteriales</taxon>
        <taxon>Flavobacteriaceae</taxon>
        <taxon>Aquaticitalea</taxon>
    </lineage>
</organism>
<comment type="caution">
    <text evidence="3">The sequence shown here is derived from an EMBL/GenBank/DDBJ whole genome shotgun (WGS) entry which is preliminary data.</text>
</comment>
<keyword evidence="4" id="KW-1185">Reference proteome</keyword>
<dbReference type="AlphaFoldDB" id="A0A8J2TRM4"/>
<gene>
    <name evidence="3" type="ORF">GCM10011531_00360</name>
</gene>
<keyword evidence="1" id="KW-0732">Signal</keyword>